<dbReference type="InParanoid" id="A0A0N1I8P1"/>
<sequence length="232" mass="27297">MGKRKTKNTEKKKIKLVFDESKRKEFLCGFRKRKLERKKKAKEEMERMLKEEKKRIRQENKESYKKLVVSSRPIPDIEQLLQEEYEDEDVNVKIVELSADTLQKKDIVIGDNKPKQSVDKVINTKKKKELPQNVPGMGSDEESVDEASEADADVIDTNDTKLKTKKEVKQMLKRQATKKIQKSKVFQMKSKLDRIQNKKKSQQKKGHMAKIKKTDSKKNKTRKKSHKKKQVK</sequence>
<evidence type="ECO:0000313" key="8">
    <source>
        <dbReference type="EMBL" id="KPJ12689.1"/>
    </source>
</evidence>
<evidence type="ECO:0000256" key="6">
    <source>
        <dbReference type="SAM" id="Coils"/>
    </source>
</evidence>
<feature type="coiled-coil region" evidence="6">
    <location>
        <begin position="31"/>
        <end position="62"/>
    </location>
</feature>
<dbReference type="FunCoup" id="A0A0N1I8P1">
    <property type="interactions" value="75"/>
</dbReference>
<organism evidence="8 9">
    <name type="scientific">Papilio machaon</name>
    <name type="common">Old World swallowtail butterfly</name>
    <dbReference type="NCBI Taxonomy" id="76193"/>
    <lineage>
        <taxon>Eukaryota</taxon>
        <taxon>Metazoa</taxon>
        <taxon>Ecdysozoa</taxon>
        <taxon>Arthropoda</taxon>
        <taxon>Hexapoda</taxon>
        <taxon>Insecta</taxon>
        <taxon>Pterygota</taxon>
        <taxon>Neoptera</taxon>
        <taxon>Endopterygota</taxon>
        <taxon>Lepidoptera</taxon>
        <taxon>Glossata</taxon>
        <taxon>Ditrysia</taxon>
        <taxon>Papilionoidea</taxon>
        <taxon>Papilionidae</taxon>
        <taxon>Papilioninae</taxon>
        <taxon>Papilio</taxon>
    </lineage>
</organism>
<feature type="compositionally biased region" description="Basic residues" evidence="7">
    <location>
        <begin position="171"/>
        <end position="182"/>
    </location>
</feature>
<comment type="subcellular location">
    <subcellularLocation>
        <location evidence="1">Nucleus</location>
        <location evidence="1">Nucleolus</location>
    </subcellularLocation>
</comment>
<evidence type="ECO:0000256" key="7">
    <source>
        <dbReference type="SAM" id="MobiDB-lite"/>
    </source>
</evidence>
<dbReference type="Pfam" id="PF09805">
    <property type="entry name" value="Nop25"/>
    <property type="match status" value="1"/>
</dbReference>
<dbReference type="EMBL" id="KQ460711">
    <property type="protein sequence ID" value="KPJ12689.1"/>
    <property type="molecule type" value="Genomic_DNA"/>
</dbReference>
<dbReference type="Proteomes" id="UP000053240">
    <property type="component" value="Unassembled WGS sequence"/>
</dbReference>
<evidence type="ECO:0000256" key="4">
    <source>
        <dbReference type="ARBA" id="ARBA00023054"/>
    </source>
</evidence>
<feature type="compositionally biased region" description="Basic and acidic residues" evidence="7">
    <location>
        <begin position="158"/>
        <end position="170"/>
    </location>
</feature>
<keyword evidence="4 6" id="KW-0175">Coiled coil</keyword>
<dbReference type="GO" id="GO:0019843">
    <property type="term" value="F:rRNA binding"/>
    <property type="evidence" value="ECO:0007669"/>
    <property type="project" value="TreeGrafter"/>
</dbReference>
<feature type="compositionally biased region" description="Basic residues" evidence="7">
    <location>
        <begin position="219"/>
        <end position="232"/>
    </location>
</feature>
<reference evidence="8 9" key="1">
    <citation type="journal article" date="2015" name="Nat. Commun.">
        <title>Outbred genome sequencing and CRISPR/Cas9 gene editing in butterflies.</title>
        <authorList>
            <person name="Li X."/>
            <person name="Fan D."/>
            <person name="Zhang W."/>
            <person name="Liu G."/>
            <person name="Zhang L."/>
            <person name="Zhao L."/>
            <person name="Fang X."/>
            <person name="Chen L."/>
            <person name="Dong Y."/>
            <person name="Chen Y."/>
            <person name="Ding Y."/>
            <person name="Zhao R."/>
            <person name="Feng M."/>
            <person name="Zhu Y."/>
            <person name="Feng Y."/>
            <person name="Jiang X."/>
            <person name="Zhu D."/>
            <person name="Xiang H."/>
            <person name="Feng X."/>
            <person name="Li S."/>
            <person name="Wang J."/>
            <person name="Zhang G."/>
            <person name="Kronforst M.R."/>
            <person name="Wang W."/>
        </authorList>
    </citation>
    <scope>NUCLEOTIDE SEQUENCE [LARGE SCALE GENOMIC DNA]</scope>
    <source>
        <strain evidence="8">Ya'a_city_454_Pm</strain>
        <tissue evidence="8">Whole body</tissue>
    </source>
</reference>
<dbReference type="PANTHER" id="PTHR14577">
    <property type="entry name" value="NUCLEOLAR PROTEIN 12"/>
    <property type="match status" value="1"/>
</dbReference>
<dbReference type="InterPro" id="IPR019186">
    <property type="entry name" value="Nucleolar_protein_12"/>
</dbReference>
<dbReference type="STRING" id="76193.A0A0N1I8P1"/>
<name>A0A0N1I8P1_PAPMA</name>
<keyword evidence="5" id="KW-0539">Nucleus</keyword>
<protein>
    <recommendedName>
        <fullName evidence="3">Nucleolar protein 12</fullName>
    </recommendedName>
</protein>
<dbReference type="KEGG" id="pmac:106713341"/>
<evidence type="ECO:0000256" key="5">
    <source>
        <dbReference type="ARBA" id="ARBA00023242"/>
    </source>
</evidence>
<dbReference type="GO" id="GO:0005730">
    <property type="term" value="C:nucleolus"/>
    <property type="evidence" value="ECO:0007669"/>
    <property type="project" value="UniProtKB-SubCell"/>
</dbReference>
<feature type="compositionally biased region" description="Acidic residues" evidence="7">
    <location>
        <begin position="139"/>
        <end position="156"/>
    </location>
</feature>
<proteinExistence type="inferred from homology"/>
<dbReference type="OrthoDB" id="551633at2759"/>
<evidence type="ECO:0000313" key="9">
    <source>
        <dbReference type="Proteomes" id="UP000053240"/>
    </source>
</evidence>
<comment type="similarity">
    <text evidence="2">Belongs to the RRP17 family.</text>
</comment>
<dbReference type="PANTHER" id="PTHR14577:SF0">
    <property type="entry name" value="NUCLEOLAR PROTEIN 12"/>
    <property type="match status" value="1"/>
</dbReference>
<evidence type="ECO:0000256" key="1">
    <source>
        <dbReference type="ARBA" id="ARBA00004604"/>
    </source>
</evidence>
<dbReference type="AlphaFoldDB" id="A0A0N1I8P1"/>
<feature type="compositionally biased region" description="Basic residues" evidence="7">
    <location>
        <begin position="197"/>
        <end position="211"/>
    </location>
</feature>
<gene>
    <name evidence="8" type="ORF">RR48_03075</name>
</gene>
<accession>A0A0N1I8P1</accession>
<keyword evidence="9" id="KW-1185">Reference proteome</keyword>
<evidence type="ECO:0000256" key="2">
    <source>
        <dbReference type="ARBA" id="ARBA00007175"/>
    </source>
</evidence>
<feature type="region of interest" description="Disordered" evidence="7">
    <location>
        <begin position="119"/>
        <end position="232"/>
    </location>
</feature>
<evidence type="ECO:0000256" key="3">
    <source>
        <dbReference type="ARBA" id="ARBA00015520"/>
    </source>
</evidence>